<dbReference type="GO" id="GO:0045892">
    <property type="term" value="P:negative regulation of DNA-templated transcription"/>
    <property type="evidence" value="ECO:0007669"/>
    <property type="project" value="UniProtKB-UniRule"/>
</dbReference>
<evidence type="ECO:0000256" key="4">
    <source>
        <dbReference type="ARBA" id="ARBA00023163"/>
    </source>
</evidence>
<name>A0A849CG94_9NOCA</name>
<sequence>MAQVAVDTELATLFAQAGAESAPAYERIKRMVVARIEAGHWTEGDLLPSESQLVAALKLSRMTVNRALRELAAEGVVQRLMGVGTFVAPAKKPSALFEVKNIADEVQQRGHRHRTEVILLRREQTDPVTTPLLREMVQDTVFHSLLVHFEDDVPIQVEDRFVAPAVAPGYLEQDFTKRTPNSYLSEVAPLVRGEHVVEAVHGSPEECRLLHIARDEPCLLIRRRTWAASGLVSAARLVHPGSRNRLEGTFTP</sequence>
<dbReference type="GO" id="GO:0003700">
    <property type="term" value="F:DNA-binding transcription factor activity"/>
    <property type="evidence" value="ECO:0007669"/>
    <property type="project" value="UniProtKB-UniRule"/>
</dbReference>
<evidence type="ECO:0000259" key="9">
    <source>
        <dbReference type="PROSITE" id="PS50949"/>
    </source>
</evidence>
<dbReference type="EMBL" id="JABELX010000032">
    <property type="protein sequence ID" value="NNH75960.1"/>
    <property type="molecule type" value="Genomic_DNA"/>
</dbReference>
<evidence type="ECO:0000256" key="5">
    <source>
        <dbReference type="ARBA" id="ARBA00058362"/>
    </source>
</evidence>
<comment type="pathway">
    <text evidence="6">Amino-acid degradation; L-histidine degradation into L-glutamate [regulation].</text>
</comment>
<proteinExistence type="predicted"/>
<dbReference type="GO" id="GO:0003677">
    <property type="term" value="F:DNA binding"/>
    <property type="evidence" value="ECO:0007669"/>
    <property type="project" value="UniProtKB-UniRule"/>
</dbReference>
<evidence type="ECO:0000313" key="10">
    <source>
        <dbReference type="EMBL" id="NNH75960.1"/>
    </source>
</evidence>
<dbReference type="AlphaFoldDB" id="A0A849CG94"/>
<dbReference type="SMART" id="SM00866">
    <property type="entry name" value="UTRA"/>
    <property type="match status" value="1"/>
</dbReference>
<evidence type="ECO:0000313" key="11">
    <source>
        <dbReference type="Proteomes" id="UP000586827"/>
    </source>
</evidence>
<dbReference type="InterPro" id="IPR036388">
    <property type="entry name" value="WH-like_DNA-bd_sf"/>
</dbReference>
<dbReference type="Gene3D" id="3.40.1410.10">
    <property type="entry name" value="Chorismate lyase-like"/>
    <property type="match status" value="1"/>
</dbReference>
<keyword evidence="2" id="KW-0805">Transcription regulation</keyword>
<comment type="function">
    <text evidence="5">Repressor which binds to the hutP region in the histidine utilization (hut) operon. It blocks the expression of all the hut genes in the absence of inducer.</text>
</comment>
<keyword evidence="11" id="KW-1185">Reference proteome</keyword>
<dbReference type="Pfam" id="PF07702">
    <property type="entry name" value="UTRA"/>
    <property type="match status" value="1"/>
</dbReference>
<comment type="caution">
    <text evidence="10">The sequence shown here is derived from an EMBL/GenBank/DDBJ whole genome shotgun (WGS) entry which is preliminary data.</text>
</comment>
<dbReference type="RefSeq" id="WP_067529350.1">
    <property type="nucleotide sequence ID" value="NZ_JABELX010000032.1"/>
</dbReference>
<dbReference type="GO" id="GO:0006547">
    <property type="term" value="P:L-histidine metabolic process"/>
    <property type="evidence" value="ECO:0007669"/>
    <property type="project" value="UniProtKB-UniRule"/>
</dbReference>
<evidence type="ECO:0000256" key="1">
    <source>
        <dbReference type="ARBA" id="ARBA00022491"/>
    </source>
</evidence>
<evidence type="ECO:0000256" key="6">
    <source>
        <dbReference type="ARBA" id="ARBA00060686"/>
    </source>
</evidence>
<dbReference type="SUPFAM" id="SSF64288">
    <property type="entry name" value="Chorismate lyase-like"/>
    <property type="match status" value="1"/>
</dbReference>
<dbReference type="FunFam" id="3.40.1410.10:FF:000004">
    <property type="entry name" value="Histidine utilization repressor"/>
    <property type="match status" value="1"/>
</dbReference>
<dbReference type="PROSITE" id="PS50949">
    <property type="entry name" value="HTH_GNTR"/>
    <property type="match status" value="1"/>
</dbReference>
<dbReference type="InterPro" id="IPR028978">
    <property type="entry name" value="Chorismate_lyase_/UTRA_dom_sf"/>
</dbReference>
<accession>A0A849CG94</accession>
<dbReference type="InterPro" id="IPR036390">
    <property type="entry name" value="WH_DNA-bd_sf"/>
</dbReference>
<keyword evidence="1" id="KW-0678">Repressor</keyword>
<keyword evidence="4" id="KW-0804">Transcription</keyword>
<evidence type="ECO:0000256" key="8">
    <source>
        <dbReference type="NCBIfam" id="TIGR02018"/>
    </source>
</evidence>
<dbReference type="SUPFAM" id="SSF46785">
    <property type="entry name" value="Winged helix' DNA-binding domain"/>
    <property type="match status" value="1"/>
</dbReference>
<evidence type="ECO:0000256" key="3">
    <source>
        <dbReference type="ARBA" id="ARBA00023125"/>
    </source>
</evidence>
<reference evidence="10 11" key="1">
    <citation type="submission" date="2020-05" db="EMBL/GenBank/DDBJ databases">
        <title>MicrobeNet Type strains.</title>
        <authorList>
            <person name="Nicholson A.C."/>
        </authorList>
    </citation>
    <scope>NUCLEOTIDE SEQUENCE [LARGE SCALE GENOMIC DNA]</scope>
    <source>
        <strain evidence="10 11">JCM 3224</strain>
    </source>
</reference>
<organism evidence="10 11">
    <name type="scientific">Nocardia uniformis</name>
    <dbReference type="NCBI Taxonomy" id="53432"/>
    <lineage>
        <taxon>Bacteria</taxon>
        <taxon>Bacillati</taxon>
        <taxon>Actinomycetota</taxon>
        <taxon>Actinomycetes</taxon>
        <taxon>Mycobacteriales</taxon>
        <taxon>Nocardiaceae</taxon>
        <taxon>Nocardia</taxon>
    </lineage>
</organism>
<dbReference type="CDD" id="cd07377">
    <property type="entry name" value="WHTH_GntR"/>
    <property type="match status" value="1"/>
</dbReference>
<dbReference type="Gene3D" id="1.10.10.10">
    <property type="entry name" value="Winged helix-like DNA-binding domain superfamily/Winged helix DNA-binding domain"/>
    <property type="match status" value="1"/>
</dbReference>
<evidence type="ECO:0000256" key="2">
    <source>
        <dbReference type="ARBA" id="ARBA00023015"/>
    </source>
</evidence>
<dbReference type="PANTHER" id="PTHR44846:SF16">
    <property type="entry name" value="TRANSCRIPTIONAL REGULATOR PHNF-RELATED"/>
    <property type="match status" value="1"/>
</dbReference>
<dbReference type="FunFam" id="1.10.10.10:FF:000079">
    <property type="entry name" value="GntR family transcriptional regulator"/>
    <property type="match status" value="1"/>
</dbReference>
<evidence type="ECO:0000256" key="7">
    <source>
        <dbReference type="ARBA" id="ARBA00071620"/>
    </source>
</evidence>
<dbReference type="InterPro" id="IPR050679">
    <property type="entry name" value="Bact_HTH_transcr_reg"/>
</dbReference>
<dbReference type="InterPro" id="IPR000524">
    <property type="entry name" value="Tscrpt_reg_HTH_GntR"/>
</dbReference>
<dbReference type="PANTHER" id="PTHR44846">
    <property type="entry name" value="MANNOSYL-D-GLYCERATE TRANSPORT/METABOLISM SYSTEM REPRESSOR MNGR-RELATED"/>
    <property type="match status" value="1"/>
</dbReference>
<dbReference type="PRINTS" id="PR00035">
    <property type="entry name" value="HTHGNTR"/>
</dbReference>
<feature type="domain" description="HTH gntR-type" evidence="9">
    <location>
        <begin position="22"/>
        <end position="90"/>
    </location>
</feature>
<protein>
    <recommendedName>
        <fullName evidence="7 8">Histidine utilization repressor</fullName>
    </recommendedName>
</protein>
<dbReference type="NCBIfam" id="TIGR02018">
    <property type="entry name" value="his_ut_repres"/>
    <property type="match status" value="1"/>
</dbReference>
<dbReference type="InterPro" id="IPR010248">
    <property type="entry name" value="His_ut_repres"/>
</dbReference>
<dbReference type="Proteomes" id="UP000586827">
    <property type="component" value="Unassembled WGS sequence"/>
</dbReference>
<dbReference type="InterPro" id="IPR011663">
    <property type="entry name" value="UTRA"/>
</dbReference>
<dbReference type="SMART" id="SM00345">
    <property type="entry name" value="HTH_GNTR"/>
    <property type="match status" value="1"/>
</dbReference>
<keyword evidence="3" id="KW-0238">DNA-binding</keyword>
<dbReference type="Pfam" id="PF00392">
    <property type="entry name" value="GntR"/>
    <property type="match status" value="1"/>
</dbReference>
<gene>
    <name evidence="10" type="primary">hutC</name>
    <name evidence="10" type="ORF">HLB23_39945</name>
</gene>